<keyword evidence="5" id="KW-1185">Reference proteome</keyword>
<evidence type="ECO:0000256" key="1">
    <source>
        <dbReference type="SAM" id="MobiDB-lite"/>
    </source>
</evidence>
<gene>
    <name evidence="3" type="ORF">GPM918_LOCUS9753</name>
    <name evidence="4" type="ORF">SRO942_LOCUS9754</name>
</gene>
<comment type="caution">
    <text evidence="3">The sequence shown here is derived from an EMBL/GenBank/DDBJ whole genome shotgun (WGS) entry which is preliminary data.</text>
</comment>
<evidence type="ECO:0000256" key="2">
    <source>
        <dbReference type="SAM" id="Phobius"/>
    </source>
</evidence>
<feature type="region of interest" description="Disordered" evidence="1">
    <location>
        <begin position="1"/>
        <end position="20"/>
    </location>
</feature>
<evidence type="ECO:0000313" key="3">
    <source>
        <dbReference type="EMBL" id="CAF0922884.1"/>
    </source>
</evidence>
<dbReference type="Proteomes" id="UP000681722">
    <property type="component" value="Unassembled WGS sequence"/>
</dbReference>
<keyword evidence="2" id="KW-0472">Membrane</keyword>
<reference evidence="3" key="1">
    <citation type="submission" date="2021-02" db="EMBL/GenBank/DDBJ databases">
        <authorList>
            <person name="Nowell W R."/>
        </authorList>
    </citation>
    <scope>NUCLEOTIDE SEQUENCE</scope>
</reference>
<protein>
    <submittedName>
        <fullName evidence="3">Uncharacterized protein</fullName>
    </submittedName>
</protein>
<accession>A0A814B2R1</accession>
<proteinExistence type="predicted"/>
<keyword evidence="2" id="KW-0812">Transmembrane</keyword>
<feature type="transmembrane region" description="Helical" evidence="2">
    <location>
        <begin position="98"/>
        <end position="119"/>
    </location>
</feature>
<keyword evidence="2" id="KW-1133">Transmembrane helix</keyword>
<dbReference type="AlphaFoldDB" id="A0A814B2R1"/>
<dbReference type="EMBL" id="CAJOBC010001845">
    <property type="protein sequence ID" value="CAF3701931.1"/>
    <property type="molecule type" value="Genomic_DNA"/>
</dbReference>
<evidence type="ECO:0000313" key="4">
    <source>
        <dbReference type="EMBL" id="CAF3701931.1"/>
    </source>
</evidence>
<organism evidence="3 5">
    <name type="scientific">Didymodactylos carnosus</name>
    <dbReference type="NCBI Taxonomy" id="1234261"/>
    <lineage>
        <taxon>Eukaryota</taxon>
        <taxon>Metazoa</taxon>
        <taxon>Spiralia</taxon>
        <taxon>Gnathifera</taxon>
        <taxon>Rotifera</taxon>
        <taxon>Eurotatoria</taxon>
        <taxon>Bdelloidea</taxon>
        <taxon>Philodinida</taxon>
        <taxon>Philodinidae</taxon>
        <taxon>Didymodactylos</taxon>
    </lineage>
</organism>
<dbReference type="Proteomes" id="UP000663829">
    <property type="component" value="Unassembled WGS sequence"/>
</dbReference>
<dbReference type="EMBL" id="CAJNOQ010001845">
    <property type="protein sequence ID" value="CAF0922884.1"/>
    <property type="molecule type" value="Genomic_DNA"/>
</dbReference>
<name>A0A814B2R1_9BILA</name>
<sequence length="226" mass="24573">MFGNQAAEETSEPSSPEGTISASCIERRKDDIYEAPPPCKICEYLFLGTCPAGHTTVDLDNDTVCICPSDHSSIPERPFCKRIEVEPMKSSSSATLPVIFGVISGLLLVISVGMGVCFINQKRRASATKKQNYKPTLSIPRATLPTLVKTASLDDVGLINIERSNDGTSNDRSHDAFSDFGEIDSITDLIDTMIVNDDLADDFAEAINPNFIIPQTTMTPTSDCFR</sequence>
<evidence type="ECO:0000313" key="5">
    <source>
        <dbReference type="Proteomes" id="UP000663829"/>
    </source>
</evidence>